<keyword evidence="2" id="KW-1185">Reference proteome</keyword>
<proteinExistence type="predicted"/>
<evidence type="ECO:0008006" key="3">
    <source>
        <dbReference type="Google" id="ProtNLM"/>
    </source>
</evidence>
<gene>
    <name evidence="1" type="ORF">CEPIT_LOCUS18374</name>
</gene>
<evidence type="ECO:0000313" key="1">
    <source>
        <dbReference type="EMBL" id="CAH9108586.1"/>
    </source>
</evidence>
<dbReference type="AlphaFoldDB" id="A0AAV0DS60"/>
<reference evidence="1" key="1">
    <citation type="submission" date="2022-07" db="EMBL/GenBank/DDBJ databases">
        <authorList>
            <person name="Macas J."/>
            <person name="Novak P."/>
            <person name="Neumann P."/>
        </authorList>
    </citation>
    <scope>NUCLEOTIDE SEQUENCE</scope>
</reference>
<accession>A0AAV0DS60</accession>
<protein>
    <recommendedName>
        <fullName evidence="3">DNA-directed RNA polymerase</fullName>
    </recommendedName>
</protein>
<comment type="caution">
    <text evidence="1">The sequence shown here is derived from an EMBL/GenBank/DDBJ whole genome shotgun (WGS) entry which is preliminary data.</text>
</comment>
<name>A0AAV0DS60_9ASTE</name>
<sequence length="114" mass="13231">MEEILKHEGGNNFKLKHVGKDKLQRQRLLPKNVQISPDLYQTTKAFMDGYMAANSTHTSQGTQFIHETNNIFKCEVNTLLGILFEPFCEYTKLIGNVGVYYFCMYNQRHESTSF</sequence>
<dbReference type="Proteomes" id="UP001152523">
    <property type="component" value="Unassembled WGS sequence"/>
</dbReference>
<dbReference type="EMBL" id="CAMAPF010000148">
    <property type="protein sequence ID" value="CAH9108586.1"/>
    <property type="molecule type" value="Genomic_DNA"/>
</dbReference>
<evidence type="ECO:0000313" key="2">
    <source>
        <dbReference type="Proteomes" id="UP001152523"/>
    </source>
</evidence>
<organism evidence="1 2">
    <name type="scientific">Cuscuta epithymum</name>
    <dbReference type="NCBI Taxonomy" id="186058"/>
    <lineage>
        <taxon>Eukaryota</taxon>
        <taxon>Viridiplantae</taxon>
        <taxon>Streptophyta</taxon>
        <taxon>Embryophyta</taxon>
        <taxon>Tracheophyta</taxon>
        <taxon>Spermatophyta</taxon>
        <taxon>Magnoliopsida</taxon>
        <taxon>eudicotyledons</taxon>
        <taxon>Gunneridae</taxon>
        <taxon>Pentapetalae</taxon>
        <taxon>asterids</taxon>
        <taxon>lamiids</taxon>
        <taxon>Solanales</taxon>
        <taxon>Convolvulaceae</taxon>
        <taxon>Cuscuteae</taxon>
        <taxon>Cuscuta</taxon>
        <taxon>Cuscuta subgen. Cuscuta</taxon>
    </lineage>
</organism>